<dbReference type="PANTHER" id="PTHR19376:SF54">
    <property type="entry name" value="DNA-DIRECTED RNA POLYMERASE SUBUNIT BETA"/>
    <property type="match status" value="1"/>
</dbReference>
<dbReference type="GO" id="GO:0046872">
    <property type="term" value="F:metal ion binding"/>
    <property type="evidence" value="ECO:0007669"/>
    <property type="project" value="UniProtKB-KW"/>
</dbReference>
<dbReference type="GO" id="GO:0003677">
    <property type="term" value="F:DNA binding"/>
    <property type="evidence" value="ECO:0007669"/>
    <property type="project" value="InterPro"/>
</dbReference>
<organism evidence="9">
    <name type="scientific">marine sediment metagenome</name>
    <dbReference type="NCBI Taxonomy" id="412755"/>
    <lineage>
        <taxon>unclassified sequences</taxon>
        <taxon>metagenomes</taxon>
        <taxon>ecological metagenomes</taxon>
    </lineage>
</organism>
<gene>
    <name evidence="9" type="ORF">S01H4_37149</name>
</gene>
<accession>X1CYN4</accession>
<dbReference type="AlphaFoldDB" id="X1CYN4"/>
<evidence type="ECO:0000256" key="3">
    <source>
        <dbReference type="ARBA" id="ARBA00022679"/>
    </source>
</evidence>
<dbReference type="InterPro" id="IPR007081">
    <property type="entry name" value="RNA_pol_Rpb1_5"/>
</dbReference>
<keyword evidence="5" id="KW-0479">Metal-binding</keyword>
<evidence type="ECO:0000256" key="5">
    <source>
        <dbReference type="ARBA" id="ARBA00022723"/>
    </source>
</evidence>
<protein>
    <recommendedName>
        <fullName evidence="1">DNA-directed RNA polymerase</fullName>
        <ecNumber evidence="1">2.7.7.6</ecNumber>
    </recommendedName>
</protein>
<comment type="caution">
    <text evidence="9">The sequence shown here is derived from an EMBL/GenBank/DDBJ whole genome shotgun (WGS) entry which is preliminary data.</text>
</comment>
<name>X1CYN4_9ZZZZ</name>
<sequence>AGMRGLVADARGEIIDKPIKSNFREGLSVLEYFLSTHGARQGLADTALRTADSGYLTRRLVDVSQDVIVKEHDCGTKEGKDIYVLTLEGEPNPSLLSRICAKTVADSSTGEIIIKSGKVIKSEHVNRLIKANIEMLTVRSVLNCKVEHGVCKMCYGEDMATGKLVEIGEAVGIIAAQSIGEPGTQLTMRTFHTGGVASTYIQKPIRVPVDGELIIPSTVLKKLKMTKKALNEERNKREKEGKEFFSKNIDHLTRRFMLQ</sequence>
<feature type="non-terminal residue" evidence="9">
    <location>
        <position position="1"/>
    </location>
</feature>
<dbReference type="InterPro" id="IPR045867">
    <property type="entry name" value="DNA-dir_RpoC_beta_prime"/>
</dbReference>
<proteinExistence type="predicted"/>
<reference evidence="9" key="1">
    <citation type="journal article" date="2014" name="Front. Microbiol.">
        <title>High frequency of phylogenetically diverse reductive dehalogenase-homologous genes in deep subseafloor sedimentary metagenomes.</title>
        <authorList>
            <person name="Kawai M."/>
            <person name="Futagami T."/>
            <person name="Toyoda A."/>
            <person name="Takaki Y."/>
            <person name="Nishi S."/>
            <person name="Hori S."/>
            <person name="Arai W."/>
            <person name="Tsubouchi T."/>
            <person name="Morono Y."/>
            <person name="Uchiyama I."/>
            <person name="Ito T."/>
            <person name="Fujiyama A."/>
            <person name="Inagaki F."/>
            <person name="Takami H."/>
        </authorList>
    </citation>
    <scope>NUCLEOTIDE SEQUENCE</scope>
    <source>
        <strain evidence="9">Expedition CK06-06</strain>
    </source>
</reference>
<dbReference type="InterPro" id="IPR038120">
    <property type="entry name" value="Rpb1_funnel_sf"/>
</dbReference>
<dbReference type="GO" id="GO:0000428">
    <property type="term" value="C:DNA-directed RNA polymerase complex"/>
    <property type="evidence" value="ECO:0007669"/>
    <property type="project" value="UniProtKB-KW"/>
</dbReference>
<evidence type="ECO:0000259" key="8">
    <source>
        <dbReference type="Pfam" id="PF04998"/>
    </source>
</evidence>
<dbReference type="Gene3D" id="1.10.132.30">
    <property type="match status" value="1"/>
</dbReference>
<dbReference type="EMBL" id="BART01019933">
    <property type="protein sequence ID" value="GAG98002.1"/>
    <property type="molecule type" value="Genomic_DNA"/>
</dbReference>
<evidence type="ECO:0000313" key="9">
    <source>
        <dbReference type="EMBL" id="GAG98002.1"/>
    </source>
</evidence>
<evidence type="ECO:0000256" key="1">
    <source>
        <dbReference type="ARBA" id="ARBA00012418"/>
    </source>
</evidence>
<keyword evidence="3" id="KW-0808">Transferase</keyword>
<dbReference type="SUPFAM" id="SSF64484">
    <property type="entry name" value="beta and beta-prime subunits of DNA dependent RNA-polymerase"/>
    <property type="match status" value="1"/>
</dbReference>
<dbReference type="EC" id="2.7.7.6" evidence="1"/>
<keyword evidence="6" id="KW-0804">Transcription</keyword>
<feature type="domain" description="RNA polymerase Rpb1" evidence="8">
    <location>
        <begin position="26"/>
        <end position="251"/>
    </location>
</feature>
<dbReference type="PANTHER" id="PTHR19376">
    <property type="entry name" value="DNA-DIRECTED RNA POLYMERASE"/>
    <property type="match status" value="1"/>
</dbReference>
<evidence type="ECO:0000256" key="7">
    <source>
        <dbReference type="ARBA" id="ARBA00048552"/>
    </source>
</evidence>
<evidence type="ECO:0000256" key="6">
    <source>
        <dbReference type="ARBA" id="ARBA00023163"/>
    </source>
</evidence>
<evidence type="ECO:0000256" key="4">
    <source>
        <dbReference type="ARBA" id="ARBA00022695"/>
    </source>
</evidence>
<dbReference type="Pfam" id="PF04998">
    <property type="entry name" value="RNA_pol_Rpb1_5"/>
    <property type="match status" value="1"/>
</dbReference>
<comment type="catalytic activity">
    <reaction evidence="7">
        <text>RNA(n) + a ribonucleoside 5'-triphosphate = RNA(n+1) + diphosphate</text>
        <dbReference type="Rhea" id="RHEA:21248"/>
        <dbReference type="Rhea" id="RHEA-COMP:14527"/>
        <dbReference type="Rhea" id="RHEA-COMP:17342"/>
        <dbReference type="ChEBI" id="CHEBI:33019"/>
        <dbReference type="ChEBI" id="CHEBI:61557"/>
        <dbReference type="ChEBI" id="CHEBI:140395"/>
        <dbReference type="EC" id="2.7.7.6"/>
    </reaction>
</comment>
<dbReference type="GO" id="GO:0006351">
    <property type="term" value="P:DNA-templated transcription"/>
    <property type="evidence" value="ECO:0007669"/>
    <property type="project" value="InterPro"/>
</dbReference>
<keyword evidence="4" id="KW-0548">Nucleotidyltransferase</keyword>
<keyword evidence="2" id="KW-0240">DNA-directed RNA polymerase</keyword>
<dbReference type="GO" id="GO:0003899">
    <property type="term" value="F:DNA-directed RNA polymerase activity"/>
    <property type="evidence" value="ECO:0007669"/>
    <property type="project" value="UniProtKB-EC"/>
</dbReference>
<evidence type="ECO:0000256" key="2">
    <source>
        <dbReference type="ARBA" id="ARBA00022478"/>
    </source>
</evidence>